<evidence type="ECO:0000256" key="1">
    <source>
        <dbReference type="SAM" id="MobiDB-lite"/>
    </source>
</evidence>
<reference evidence="2 3" key="1">
    <citation type="submission" date="2023-09" db="EMBL/GenBank/DDBJ databases">
        <authorList>
            <person name="Wang M."/>
        </authorList>
    </citation>
    <scope>NUCLEOTIDE SEQUENCE [LARGE SCALE GENOMIC DNA]</scope>
    <source>
        <strain evidence="2">GT-2023</strain>
        <tissue evidence="2">Liver</tissue>
    </source>
</reference>
<feature type="compositionally biased region" description="Acidic residues" evidence="1">
    <location>
        <begin position="145"/>
        <end position="157"/>
    </location>
</feature>
<keyword evidence="3" id="KW-1185">Reference proteome</keyword>
<evidence type="ECO:0000313" key="2">
    <source>
        <dbReference type="EMBL" id="KAL1277138.1"/>
    </source>
</evidence>
<dbReference type="Proteomes" id="UP001558613">
    <property type="component" value="Unassembled WGS sequence"/>
</dbReference>
<evidence type="ECO:0000313" key="3">
    <source>
        <dbReference type="Proteomes" id="UP001558613"/>
    </source>
</evidence>
<protein>
    <submittedName>
        <fullName evidence="2">Uncharacterized protein</fullName>
    </submittedName>
</protein>
<dbReference type="EMBL" id="JAYMGO010000003">
    <property type="protein sequence ID" value="KAL1277138.1"/>
    <property type="molecule type" value="Genomic_DNA"/>
</dbReference>
<name>A0ABR3NJG5_9TELE</name>
<organism evidence="2 3">
    <name type="scientific">Cirrhinus molitorella</name>
    <name type="common">mud carp</name>
    <dbReference type="NCBI Taxonomy" id="172907"/>
    <lineage>
        <taxon>Eukaryota</taxon>
        <taxon>Metazoa</taxon>
        <taxon>Chordata</taxon>
        <taxon>Craniata</taxon>
        <taxon>Vertebrata</taxon>
        <taxon>Euteleostomi</taxon>
        <taxon>Actinopterygii</taxon>
        <taxon>Neopterygii</taxon>
        <taxon>Teleostei</taxon>
        <taxon>Ostariophysi</taxon>
        <taxon>Cypriniformes</taxon>
        <taxon>Cyprinidae</taxon>
        <taxon>Labeoninae</taxon>
        <taxon>Labeonini</taxon>
        <taxon>Cirrhinus</taxon>
    </lineage>
</organism>
<sequence length="227" mass="25291">MQLASESSHSVKRDHKGNPWRNTGESERQGKDPQWSVHATLIPAGPQRQSVEEHRRIGMTGKGSTMERPCNVDYSREESMVELLVERGLSIGDVFLPVLPLSNLAKRVTLSNVPPFISNASLERLLGRYDLLKEQEQCESQSIDYDSDSVASDETDMSEMNSQGNSVDKMSSICSSFSEAPPTTITPSVKLLPLQFINKCWNISISLQVKTSIKASGRSEICRDRVY</sequence>
<accession>A0ABR3NJG5</accession>
<feature type="region of interest" description="Disordered" evidence="1">
    <location>
        <begin position="143"/>
        <end position="165"/>
    </location>
</feature>
<feature type="region of interest" description="Disordered" evidence="1">
    <location>
        <begin position="1"/>
        <end position="69"/>
    </location>
</feature>
<comment type="caution">
    <text evidence="2">The sequence shown here is derived from an EMBL/GenBank/DDBJ whole genome shotgun (WGS) entry which is preliminary data.</text>
</comment>
<gene>
    <name evidence="2" type="ORF">QQF64_023811</name>
</gene>
<proteinExistence type="predicted"/>